<keyword evidence="5" id="KW-0804">Transcription</keyword>
<dbReference type="PANTHER" id="PTHR12198:SF0">
    <property type="entry name" value="HOMEOBOX PROTEIN PROSPERO"/>
    <property type="match status" value="1"/>
</dbReference>
<dbReference type="InterPro" id="IPR009057">
    <property type="entry name" value="Homeodomain-like_sf"/>
</dbReference>
<dbReference type="EMBL" id="CAJNOQ010002883">
    <property type="protein sequence ID" value="CAF0984007.1"/>
    <property type="molecule type" value="Genomic_DNA"/>
</dbReference>
<evidence type="ECO:0000313" key="9">
    <source>
        <dbReference type="EMBL" id="CAF0984007.1"/>
    </source>
</evidence>
<comment type="subcellular location">
    <subcellularLocation>
        <location evidence="1">Nucleus</location>
    </subcellularLocation>
</comment>
<evidence type="ECO:0000256" key="4">
    <source>
        <dbReference type="ARBA" id="ARBA00023155"/>
    </source>
</evidence>
<name>A0A814FJY6_9BILA</name>
<proteinExistence type="predicted"/>
<dbReference type="Proteomes" id="UP000663829">
    <property type="component" value="Unassembled WGS sequence"/>
</dbReference>
<feature type="region of interest" description="Disordered" evidence="7">
    <location>
        <begin position="197"/>
        <end position="298"/>
    </location>
</feature>
<feature type="compositionally biased region" description="Low complexity" evidence="7">
    <location>
        <begin position="610"/>
        <end position="620"/>
    </location>
</feature>
<dbReference type="InterPro" id="IPR023082">
    <property type="entry name" value="Homeo_prospero_dom"/>
</dbReference>
<feature type="region of interest" description="Disordered" evidence="7">
    <location>
        <begin position="552"/>
        <end position="620"/>
    </location>
</feature>
<accession>A0A814FJY6</accession>
<comment type="caution">
    <text evidence="9">The sequence shown here is derived from an EMBL/GenBank/DDBJ whole genome shotgun (WGS) entry which is preliminary data.</text>
</comment>
<keyword evidence="2" id="KW-0805">Transcription regulation</keyword>
<feature type="compositionally biased region" description="Polar residues" evidence="7">
    <location>
        <begin position="396"/>
        <end position="419"/>
    </location>
</feature>
<dbReference type="PROSITE" id="PS51818">
    <property type="entry name" value="HOMEO_PROSPERO"/>
    <property type="match status" value="1"/>
</dbReference>
<dbReference type="SUPFAM" id="SSF46689">
    <property type="entry name" value="Homeodomain-like"/>
    <property type="match status" value="1"/>
</dbReference>
<dbReference type="PANTHER" id="PTHR12198">
    <property type="entry name" value="HOMEOBOX PROTEIN PROSPERO/PROX-1/CEH-26"/>
    <property type="match status" value="1"/>
</dbReference>
<dbReference type="GO" id="GO:0048468">
    <property type="term" value="P:cell development"/>
    <property type="evidence" value="ECO:0007669"/>
    <property type="project" value="UniProtKB-ARBA"/>
</dbReference>
<dbReference type="Proteomes" id="UP000681722">
    <property type="component" value="Unassembled WGS sequence"/>
</dbReference>
<feature type="compositionally biased region" description="Basic and acidic residues" evidence="7">
    <location>
        <begin position="555"/>
        <end position="566"/>
    </location>
</feature>
<evidence type="ECO:0000256" key="3">
    <source>
        <dbReference type="ARBA" id="ARBA00023125"/>
    </source>
</evidence>
<organism evidence="9 11">
    <name type="scientific">Didymodactylos carnosus</name>
    <dbReference type="NCBI Taxonomy" id="1234261"/>
    <lineage>
        <taxon>Eukaryota</taxon>
        <taxon>Metazoa</taxon>
        <taxon>Spiralia</taxon>
        <taxon>Gnathifera</taxon>
        <taxon>Rotifera</taxon>
        <taxon>Eurotatoria</taxon>
        <taxon>Bdelloidea</taxon>
        <taxon>Philodinida</taxon>
        <taxon>Philodinidae</taxon>
        <taxon>Didymodactylos</taxon>
    </lineage>
</organism>
<feature type="compositionally biased region" description="Polar residues" evidence="7">
    <location>
        <begin position="306"/>
        <end position="320"/>
    </location>
</feature>
<gene>
    <name evidence="9" type="ORF">GPM918_LOCUS12901</name>
    <name evidence="10" type="ORF">SRO942_LOCUS12902</name>
</gene>
<feature type="compositionally biased region" description="Polar residues" evidence="7">
    <location>
        <begin position="459"/>
        <end position="470"/>
    </location>
</feature>
<dbReference type="AlphaFoldDB" id="A0A814FJY6"/>
<dbReference type="OrthoDB" id="10038576at2759"/>
<evidence type="ECO:0000256" key="5">
    <source>
        <dbReference type="ARBA" id="ARBA00023163"/>
    </source>
</evidence>
<feature type="compositionally biased region" description="Polar residues" evidence="7">
    <location>
        <begin position="1"/>
        <end position="19"/>
    </location>
</feature>
<evidence type="ECO:0000256" key="1">
    <source>
        <dbReference type="ARBA" id="ARBA00004123"/>
    </source>
</evidence>
<sequence length="823" mass="93658">MYHSPANENYLQEKSTTTRNNNNNNNNNDHQSYIKMSAHQNQNIDQLLRPYGNYLLFNPYLNSQTSISTAAPSQVSASPVSIATAAALNTVFNPRYHQHLNHLNETAFTHTKMLQEIIEKRKDSSSSRSSSPTEQQPNGKQQQYGKKQLTDISQSNFDKNNNCTTKKSKEYLSPPEDDVKSDETMVKYYCQNRMPRHNSDCDHTSSHSSQQSSPSTSITAHKRSYDTEESDCNSPKRRRKQPKPQHVAADDENISITQKNTSRSNESSTIDEQLSNGGACHESTVDGEELEDQSSENEHNNHLKNISTEIVQEPNKQQEQQSERNEIMKSIPPLLPSAASAPFLAYIHDLARANNVTSPLHVTRFLENLQKELFSAVNNAIGHTFQKVFESTSQNLSQNDLNKSSVSAPLSQPQQPLTNEQRRISSESKPVNHSTPAPSTHRLISSMPRQNENEKRSLQKQQHSNTSTPMLPSFRLPDRPAVLRPPLSQVFSQPFGHQAAAAALHHHPYFSQMLFTNSLINHFPQIPPMLRFLGNGTQAQVAGVTAANPSIGLHHPSDEHTIDHFDFNLSTPKKRRTKVTDTRLSPRVTKVLSSSQDQIKSEEHQKSPESSTSTNNMLTNSSSLYFENGLESTDVYSPRDEQTSSNLSSDPPGDNDPNSDEALLEYNVLTSLHLRKAKLMFFYTRYPSSSILKVYFPDVRFNKLITAQLVKWFSNFREFFYIQIEKYARQYLAEGVQNIDDLVVTTDSDLYRVLNVHYNRNNQLDVPNSFCDVVEATLKEFYHAIQQQKDVEPSWKKTIYKIIARMDDQIPDYFKDEHWIRTI</sequence>
<feature type="region of interest" description="Disordered" evidence="7">
    <location>
        <begin position="119"/>
        <end position="182"/>
    </location>
</feature>
<dbReference type="Pfam" id="PF05044">
    <property type="entry name" value="HPD"/>
    <property type="match status" value="1"/>
</dbReference>
<dbReference type="InterPro" id="IPR039350">
    <property type="entry name" value="Prospero_homeodomain"/>
</dbReference>
<dbReference type="Gene3D" id="1.10.10.500">
    <property type="entry name" value="Homeo-prospero domain"/>
    <property type="match status" value="1"/>
</dbReference>
<keyword evidence="4" id="KW-0371">Homeobox</keyword>
<feature type="region of interest" description="Disordered" evidence="7">
    <location>
        <begin position="396"/>
        <end position="476"/>
    </location>
</feature>
<feature type="region of interest" description="Disordered" evidence="7">
    <location>
        <begin position="635"/>
        <end position="661"/>
    </location>
</feature>
<feature type="compositionally biased region" description="Polar residues" evidence="7">
    <location>
        <begin position="132"/>
        <end position="165"/>
    </location>
</feature>
<dbReference type="GO" id="GO:0007399">
    <property type="term" value="P:nervous system development"/>
    <property type="evidence" value="ECO:0007669"/>
    <property type="project" value="UniProtKB-ARBA"/>
</dbReference>
<feature type="region of interest" description="Disordered" evidence="7">
    <location>
        <begin position="1"/>
        <end position="30"/>
    </location>
</feature>
<evidence type="ECO:0000313" key="10">
    <source>
        <dbReference type="EMBL" id="CAF3756360.1"/>
    </source>
</evidence>
<protein>
    <recommendedName>
        <fullName evidence="8">Prospero domain-containing protein</fullName>
    </recommendedName>
</protein>
<dbReference type="InterPro" id="IPR037131">
    <property type="entry name" value="Homeo_prospero_dom_sf"/>
</dbReference>
<evidence type="ECO:0000313" key="11">
    <source>
        <dbReference type="Proteomes" id="UP000663829"/>
    </source>
</evidence>
<feature type="compositionally biased region" description="Polar residues" evidence="7">
    <location>
        <begin position="427"/>
        <end position="438"/>
    </location>
</feature>
<feature type="compositionally biased region" description="Polar residues" evidence="7">
    <location>
        <begin position="254"/>
        <end position="276"/>
    </location>
</feature>
<feature type="compositionally biased region" description="Low complexity" evidence="7">
    <location>
        <begin position="644"/>
        <end position="656"/>
    </location>
</feature>
<feature type="domain" description="Prospero" evidence="8">
    <location>
        <begin position="666"/>
        <end position="823"/>
    </location>
</feature>
<reference evidence="9" key="1">
    <citation type="submission" date="2021-02" db="EMBL/GenBank/DDBJ databases">
        <authorList>
            <person name="Nowell W R."/>
        </authorList>
    </citation>
    <scope>NUCLEOTIDE SEQUENCE</scope>
</reference>
<dbReference type="GO" id="GO:0000981">
    <property type="term" value="F:DNA-binding transcription factor activity, RNA polymerase II-specific"/>
    <property type="evidence" value="ECO:0007669"/>
    <property type="project" value="TreeGrafter"/>
</dbReference>
<dbReference type="GO" id="GO:0000978">
    <property type="term" value="F:RNA polymerase II cis-regulatory region sequence-specific DNA binding"/>
    <property type="evidence" value="ECO:0007669"/>
    <property type="project" value="TreeGrafter"/>
</dbReference>
<feature type="region of interest" description="Disordered" evidence="7">
    <location>
        <begin position="306"/>
        <end position="325"/>
    </location>
</feature>
<evidence type="ECO:0000256" key="7">
    <source>
        <dbReference type="SAM" id="MobiDB-lite"/>
    </source>
</evidence>
<keyword evidence="6" id="KW-0539">Nucleus</keyword>
<feature type="compositionally biased region" description="Low complexity" evidence="7">
    <location>
        <begin position="206"/>
        <end position="217"/>
    </location>
</feature>
<dbReference type="EMBL" id="CAJOBC010002884">
    <property type="protein sequence ID" value="CAF3756360.1"/>
    <property type="molecule type" value="Genomic_DNA"/>
</dbReference>
<evidence type="ECO:0000256" key="2">
    <source>
        <dbReference type="ARBA" id="ARBA00023015"/>
    </source>
</evidence>
<evidence type="ECO:0000256" key="6">
    <source>
        <dbReference type="ARBA" id="ARBA00023242"/>
    </source>
</evidence>
<dbReference type="GO" id="GO:0005634">
    <property type="term" value="C:nucleus"/>
    <property type="evidence" value="ECO:0007669"/>
    <property type="project" value="UniProtKB-SubCell"/>
</dbReference>
<feature type="compositionally biased region" description="Acidic residues" evidence="7">
    <location>
        <begin position="285"/>
        <end position="295"/>
    </location>
</feature>
<keyword evidence="3" id="KW-0238">DNA-binding</keyword>
<evidence type="ECO:0000259" key="8">
    <source>
        <dbReference type="PROSITE" id="PS51818"/>
    </source>
</evidence>
<keyword evidence="11" id="KW-1185">Reference proteome</keyword>